<protein>
    <submittedName>
        <fullName evidence="1">Uncharacterized protein</fullName>
    </submittedName>
</protein>
<dbReference type="AlphaFoldDB" id="A0AAW2S707"/>
<evidence type="ECO:0000313" key="1">
    <source>
        <dbReference type="EMBL" id="KAL0388310.1"/>
    </source>
</evidence>
<name>A0AAW2S707_SESRA</name>
<reference evidence="1" key="2">
    <citation type="journal article" date="2024" name="Plant">
        <title>Genomic evolution and insights into agronomic trait innovations of Sesamum species.</title>
        <authorList>
            <person name="Miao H."/>
            <person name="Wang L."/>
            <person name="Qu L."/>
            <person name="Liu H."/>
            <person name="Sun Y."/>
            <person name="Le M."/>
            <person name="Wang Q."/>
            <person name="Wei S."/>
            <person name="Zheng Y."/>
            <person name="Lin W."/>
            <person name="Duan Y."/>
            <person name="Cao H."/>
            <person name="Xiong S."/>
            <person name="Wang X."/>
            <person name="Wei L."/>
            <person name="Li C."/>
            <person name="Ma Q."/>
            <person name="Ju M."/>
            <person name="Zhao R."/>
            <person name="Li G."/>
            <person name="Mu C."/>
            <person name="Tian Q."/>
            <person name="Mei H."/>
            <person name="Zhang T."/>
            <person name="Gao T."/>
            <person name="Zhang H."/>
        </authorList>
    </citation>
    <scope>NUCLEOTIDE SEQUENCE</scope>
    <source>
        <strain evidence="1">G02</strain>
    </source>
</reference>
<accession>A0AAW2S707</accession>
<comment type="caution">
    <text evidence="1">The sequence shown here is derived from an EMBL/GenBank/DDBJ whole genome shotgun (WGS) entry which is preliminary data.</text>
</comment>
<gene>
    <name evidence="1" type="ORF">Sradi_2712800</name>
</gene>
<sequence>MVQSVIVFKLPDSLIAEIQSMTSNFFWNNNEKRKIHCSRKLEEGGLGFRSLKAFNTALLAKQLWRLLTKPRCLLSQALKAKYYPTSSPLEASIVYRPSFTCCTILTSKEVILSGC</sequence>
<reference evidence="1" key="1">
    <citation type="submission" date="2020-06" db="EMBL/GenBank/DDBJ databases">
        <authorList>
            <person name="Li T."/>
            <person name="Hu X."/>
            <person name="Zhang T."/>
            <person name="Song X."/>
            <person name="Zhang H."/>
            <person name="Dai N."/>
            <person name="Sheng W."/>
            <person name="Hou X."/>
            <person name="Wei L."/>
        </authorList>
    </citation>
    <scope>NUCLEOTIDE SEQUENCE</scope>
    <source>
        <strain evidence="1">G02</strain>
        <tissue evidence="1">Leaf</tissue>
    </source>
</reference>
<organism evidence="1">
    <name type="scientific">Sesamum radiatum</name>
    <name type="common">Black benniseed</name>
    <dbReference type="NCBI Taxonomy" id="300843"/>
    <lineage>
        <taxon>Eukaryota</taxon>
        <taxon>Viridiplantae</taxon>
        <taxon>Streptophyta</taxon>
        <taxon>Embryophyta</taxon>
        <taxon>Tracheophyta</taxon>
        <taxon>Spermatophyta</taxon>
        <taxon>Magnoliopsida</taxon>
        <taxon>eudicotyledons</taxon>
        <taxon>Gunneridae</taxon>
        <taxon>Pentapetalae</taxon>
        <taxon>asterids</taxon>
        <taxon>lamiids</taxon>
        <taxon>Lamiales</taxon>
        <taxon>Pedaliaceae</taxon>
        <taxon>Sesamum</taxon>
    </lineage>
</organism>
<proteinExistence type="predicted"/>
<dbReference type="EMBL" id="JACGWJ010000011">
    <property type="protein sequence ID" value="KAL0388310.1"/>
    <property type="molecule type" value="Genomic_DNA"/>
</dbReference>